<dbReference type="Gene3D" id="3.40.50.410">
    <property type="entry name" value="von Willebrand factor, type A domain"/>
    <property type="match status" value="1"/>
</dbReference>
<protein>
    <recommendedName>
        <fullName evidence="2">VWFA domain-containing protein</fullName>
    </recommendedName>
</protein>
<dbReference type="Proteomes" id="UP000276133">
    <property type="component" value="Unassembled WGS sequence"/>
</dbReference>
<dbReference type="PROSITE" id="PS50234">
    <property type="entry name" value="VWFA"/>
    <property type="match status" value="1"/>
</dbReference>
<evidence type="ECO:0000259" key="2">
    <source>
        <dbReference type="PROSITE" id="PS50234"/>
    </source>
</evidence>
<name>A0A3M7QVR6_BRAPC</name>
<dbReference type="InterPro" id="IPR002035">
    <property type="entry name" value="VWF_A"/>
</dbReference>
<gene>
    <name evidence="3" type="ORF">BpHYR1_010925</name>
</gene>
<dbReference type="OrthoDB" id="199024at2759"/>
<dbReference type="InterPro" id="IPR036465">
    <property type="entry name" value="vWFA_dom_sf"/>
</dbReference>
<dbReference type="SMART" id="SM00327">
    <property type="entry name" value="VWA"/>
    <property type="match status" value="1"/>
</dbReference>
<dbReference type="SUPFAM" id="SSF53300">
    <property type="entry name" value="vWA-like"/>
    <property type="match status" value="1"/>
</dbReference>
<comment type="caution">
    <text evidence="3">The sequence shown here is derived from an EMBL/GenBank/DDBJ whole genome shotgun (WGS) entry which is preliminary data.</text>
</comment>
<proteinExistence type="predicted"/>
<keyword evidence="1" id="KW-0732">Signal</keyword>
<feature type="chain" id="PRO_5018247464" description="VWFA domain-containing protein" evidence="1">
    <location>
        <begin position="16"/>
        <end position="230"/>
    </location>
</feature>
<dbReference type="AlphaFoldDB" id="A0A3M7QVR6"/>
<reference evidence="3 4" key="1">
    <citation type="journal article" date="2018" name="Sci. Rep.">
        <title>Genomic signatures of local adaptation to the degree of environmental predictability in rotifers.</title>
        <authorList>
            <person name="Franch-Gras L."/>
            <person name="Hahn C."/>
            <person name="Garcia-Roger E.M."/>
            <person name="Carmona M.J."/>
            <person name="Serra M."/>
            <person name="Gomez A."/>
        </authorList>
    </citation>
    <scope>NUCLEOTIDE SEQUENCE [LARGE SCALE GENOMIC DNA]</scope>
    <source>
        <strain evidence="3">HYR1</strain>
    </source>
</reference>
<evidence type="ECO:0000313" key="4">
    <source>
        <dbReference type="Proteomes" id="UP000276133"/>
    </source>
</evidence>
<dbReference type="EMBL" id="REGN01005009">
    <property type="protein sequence ID" value="RNA15211.1"/>
    <property type="molecule type" value="Genomic_DNA"/>
</dbReference>
<feature type="domain" description="VWFA" evidence="2">
    <location>
        <begin position="34"/>
        <end position="208"/>
    </location>
</feature>
<keyword evidence="4" id="KW-1185">Reference proteome</keyword>
<feature type="signal peptide" evidence="1">
    <location>
        <begin position="1"/>
        <end position="15"/>
    </location>
</feature>
<organism evidence="3 4">
    <name type="scientific">Brachionus plicatilis</name>
    <name type="common">Marine rotifer</name>
    <name type="synonym">Brachionus muelleri</name>
    <dbReference type="NCBI Taxonomy" id="10195"/>
    <lineage>
        <taxon>Eukaryota</taxon>
        <taxon>Metazoa</taxon>
        <taxon>Spiralia</taxon>
        <taxon>Gnathifera</taxon>
        <taxon>Rotifera</taxon>
        <taxon>Eurotatoria</taxon>
        <taxon>Monogononta</taxon>
        <taxon>Pseudotrocha</taxon>
        <taxon>Ploima</taxon>
        <taxon>Brachionidae</taxon>
        <taxon>Brachionus</taxon>
    </lineage>
</organism>
<evidence type="ECO:0000256" key="1">
    <source>
        <dbReference type="SAM" id="SignalP"/>
    </source>
</evidence>
<dbReference type="Pfam" id="PF00092">
    <property type="entry name" value="VWA"/>
    <property type="match status" value="1"/>
</dbReference>
<sequence>MKIFNLIILASFTKATDFTLDANAHVRCFPQSANVLFLIDSSTSSGANNFVDLINRVIPFILDEFNESLSKFLLSVVSYTQKLTEIMPLHESFDIDLVKAKITILQQDNQIPNHILALKKSATVFTDLVDVPNFCLWFTDGDFIENFKETINQADRLKSFCQIFIINIGSNNNNMKLMRLASAPNFVFDSSKLDEFLQKTRRIFISACQQSIHRKFSTKLIRFKHDTQEF</sequence>
<evidence type="ECO:0000313" key="3">
    <source>
        <dbReference type="EMBL" id="RNA15211.1"/>
    </source>
</evidence>
<accession>A0A3M7QVR6</accession>